<dbReference type="InterPro" id="IPR011050">
    <property type="entry name" value="Pectin_lyase_fold/virulence"/>
</dbReference>
<dbReference type="InterPro" id="IPR039448">
    <property type="entry name" value="Beta_helix"/>
</dbReference>
<dbReference type="SUPFAM" id="SSF51126">
    <property type="entry name" value="Pectin lyase-like"/>
    <property type="match status" value="1"/>
</dbReference>
<feature type="transmembrane region" description="Helical" evidence="2">
    <location>
        <begin position="563"/>
        <end position="583"/>
    </location>
</feature>
<evidence type="ECO:0000256" key="1">
    <source>
        <dbReference type="SAM" id="Coils"/>
    </source>
</evidence>
<keyword evidence="1" id="KW-0175">Coiled coil</keyword>
<dbReference type="Pfam" id="PF13229">
    <property type="entry name" value="Beta_helix"/>
    <property type="match status" value="1"/>
</dbReference>
<proteinExistence type="predicted"/>
<feature type="domain" description="Right handed beta helix" evidence="4">
    <location>
        <begin position="176"/>
        <end position="333"/>
    </location>
</feature>
<dbReference type="AlphaFoldDB" id="A0AAD9L7I0"/>
<reference evidence="5" key="1">
    <citation type="submission" date="2023-02" db="EMBL/GenBank/DDBJ databases">
        <title>Identification and recombinant expression of a fungal hydrolase from Papiliotrema laurentii that hydrolyzes apple cutin and clears colloidal polyester polyurethane.</title>
        <authorList>
            <consortium name="DOE Joint Genome Institute"/>
            <person name="Roman V.A."/>
            <person name="Bojanowski C."/>
            <person name="Crable B.R."/>
            <person name="Wagner D.N."/>
            <person name="Hung C.S."/>
            <person name="Nadeau L.J."/>
            <person name="Schratz L."/>
            <person name="Haridas S."/>
            <person name="Pangilinan J."/>
            <person name="Lipzen A."/>
            <person name="Na H."/>
            <person name="Yan M."/>
            <person name="Ng V."/>
            <person name="Grigoriev I.V."/>
            <person name="Spatafora J.W."/>
            <person name="Barlow D."/>
            <person name="Biffinger J."/>
            <person name="Kelley-Loughnane N."/>
            <person name="Varaljay V.A."/>
            <person name="Crookes-Goodson W.J."/>
        </authorList>
    </citation>
    <scope>NUCLEOTIDE SEQUENCE</scope>
    <source>
        <strain evidence="5">5307AH</strain>
    </source>
</reference>
<organism evidence="5 6">
    <name type="scientific">Papiliotrema laurentii</name>
    <name type="common">Cryptococcus laurentii</name>
    <dbReference type="NCBI Taxonomy" id="5418"/>
    <lineage>
        <taxon>Eukaryota</taxon>
        <taxon>Fungi</taxon>
        <taxon>Dikarya</taxon>
        <taxon>Basidiomycota</taxon>
        <taxon>Agaricomycotina</taxon>
        <taxon>Tremellomycetes</taxon>
        <taxon>Tremellales</taxon>
        <taxon>Rhynchogastremaceae</taxon>
        <taxon>Papiliotrema</taxon>
    </lineage>
</organism>
<feature type="signal peptide" evidence="3">
    <location>
        <begin position="1"/>
        <end position="16"/>
    </location>
</feature>
<keyword evidence="2" id="KW-0812">Transmembrane</keyword>
<keyword evidence="2" id="KW-1133">Transmembrane helix</keyword>
<gene>
    <name evidence="5" type="ORF">DB88DRAFT_484356</name>
</gene>
<evidence type="ECO:0000256" key="2">
    <source>
        <dbReference type="SAM" id="Phobius"/>
    </source>
</evidence>
<comment type="caution">
    <text evidence="5">The sequence shown here is derived from an EMBL/GenBank/DDBJ whole genome shotgun (WGS) entry which is preliminary data.</text>
</comment>
<evidence type="ECO:0000313" key="6">
    <source>
        <dbReference type="Proteomes" id="UP001182556"/>
    </source>
</evidence>
<evidence type="ECO:0000256" key="3">
    <source>
        <dbReference type="SAM" id="SignalP"/>
    </source>
</evidence>
<protein>
    <recommendedName>
        <fullName evidence="4">Right handed beta helix domain-containing protein</fullName>
    </recommendedName>
</protein>
<keyword evidence="6" id="KW-1185">Reference proteome</keyword>
<dbReference type="InterPro" id="IPR012334">
    <property type="entry name" value="Pectin_lyas_fold"/>
</dbReference>
<dbReference type="EMBL" id="JAODAN010000003">
    <property type="protein sequence ID" value="KAK1925567.1"/>
    <property type="molecule type" value="Genomic_DNA"/>
</dbReference>
<dbReference type="Gene3D" id="2.160.20.10">
    <property type="entry name" value="Single-stranded right-handed beta-helix, Pectin lyase-like"/>
    <property type="match status" value="1"/>
</dbReference>
<feature type="coiled-coil region" evidence="1">
    <location>
        <begin position="485"/>
        <end position="519"/>
    </location>
</feature>
<keyword evidence="2" id="KW-0472">Membrane</keyword>
<dbReference type="Proteomes" id="UP001182556">
    <property type="component" value="Unassembled WGS sequence"/>
</dbReference>
<evidence type="ECO:0000313" key="5">
    <source>
        <dbReference type="EMBL" id="KAK1925567.1"/>
    </source>
</evidence>
<keyword evidence="3" id="KW-0732">Signal</keyword>
<feature type="chain" id="PRO_5041897534" description="Right handed beta helix domain-containing protein" evidence="3">
    <location>
        <begin position="17"/>
        <end position="599"/>
    </location>
</feature>
<evidence type="ECO:0000259" key="4">
    <source>
        <dbReference type="Pfam" id="PF13229"/>
    </source>
</evidence>
<sequence>MLFSSLLLLLLPIVSAAAPGKQGKPKCLQSGDEVAINKALTKGGRGTVVTLCQGSTHRLKNPIMFTAPRQTLTTEGDPKGRERAMLIVEGEDQAVAIKADCRQCSFATIQSLIVDGNRPLMLRVPKGGGLLELGNAEGQTVRDCRLFEPRGWTALHFREGDLKQCRKAHVVDNDIGPCGEEWDDEYDGLVESEPINGNPRADGISLACQDSLVERNIVTDATDGAIVLFGSSGSEIRNNHVYSRQRVNLGGINLVDYEPWKGDYFGTTVHHNTIHALAGFLRVGIVVGPASWSDDTDTVVHSGSVTDNILEGPRFGYGIVVSSADHFTVLRNVVQSNAEFSGVPSVNCPTAPANGPPAAFLINRGSATGTFQSDFVNGEVQHIICINPPDENGEPYTAWRLRDSPAAVARRTEAEAANAPVSFDSRLAEAVVNYQMELMTAMNGINDKIERHNHPAESEDDGEAALAAQRGKTGIKEVDVLWKRLESLDSGEKRLQREIEAIEREMNHLTTKYKKSTEENKPILTEVFNVVAKLKAPSPGTLQGDLKRDAEAGMGFQPEDGGLGPTSVLLGSGAIVMLALMVVKRFRSRIGGTKKGKVF</sequence>
<accession>A0AAD9L7I0</accession>
<name>A0AAD9L7I0_PAPLA</name>